<keyword evidence="2" id="KW-0560">Oxidoreductase</keyword>
<dbReference type="PANTHER" id="PTHR43669">
    <property type="entry name" value="5-KETO-D-GLUCONATE 5-REDUCTASE"/>
    <property type="match status" value="1"/>
</dbReference>
<dbReference type="Pfam" id="PF00106">
    <property type="entry name" value="adh_short"/>
    <property type="match status" value="1"/>
</dbReference>
<proteinExistence type="inferred from homology"/>
<keyword evidence="6" id="KW-1185">Reference proteome</keyword>
<dbReference type="NCBIfam" id="TIGR02632">
    <property type="entry name" value="RhaD_aldol-ADH"/>
    <property type="match status" value="1"/>
</dbReference>
<dbReference type="SUPFAM" id="SSF53639">
    <property type="entry name" value="AraD/HMP-PK domain-like"/>
    <property type="match status" value="1"/>
</dbReference>
<dbReference type="InterPro" id="IPR001303">
    <property type="entry name" value="Aldolase_II/adducin_N"/>
</dbReference>
<gene>
    <name evidence="5" type="ORF">ACI2L5_19605</name>
</gene>
<dbReference type="RefSeq" id="WP_404746723.1">
    <property type="nucleotide sequence ID" value="NZ_JBJDQH010000006.1"/>
</dbReference>
<dbReference type="Proteomes" id="UP001620295">
    <property type="component" value="Unassembled WGS sequence"/>
</dbReference>
<dbReference type="CDD" id="cd08943">
    <property type="entry name" value="R1PA_ADH_SDR_c"/>
    <property type="match status" value="1"/>
</dbReference>
<name>A0ABW8LMH9_9ACTN</name>
<dbReference type="PANTHER" id="PTHR43669:SF8">
    <property type="entry name" value="SHORT-CHAIN TYPE DEHYDROGENASE_REDUCTASE-RELATED"/>
    <property type="match status" value="1"/>
</dbReference>
<feature type="compositionally biased region" description="Polar residues" evidence="3">
    <location>
        <begin position="24"/>
        <end position="42"/>
    </location>
</feature>
<dbReference type="EMBL" id="JBJDQH010000006">
    <property type="protein sequence ID" value="MFK4267122.1"/>
    <property type="molecule type" value="Genomic_DNA"/>
</dbReference>
<dbReference type="Gene3D" id="3.40.225.10">
    <property type="entry name" value="Class II aldolase/adducin N-terminal domain"/>
    <property type="match status" value="1"/>
</dbReference>
<comment type="caution">
    <text evidence="5">The sequence shown here is derived from an EMBL/GenBank/DDBJ whole genome shotgun (WGS) entry which is preliminary data.</text>
</comment>
<evidence type="ECO:0000313" key="6">
    <source>
        <dbReference type="Proteomes" id="UP001620295"/>
    </source>
</evidence>
<dbReference type="Pfam" id="PF00596">
    <property type="entry name" value="Aldolase_II"/>
    <property type="match status" value="1"/>
</dbReference>
<sequence>MTAEPHPEAAALLERSHRLGADPRNTNYAGGNTSAKGTATDPVTGQDVDLMWVKGSGGDLGTLTEAGLAALRLDRLRALTEVYPGVEREDEMVAAFDFCLHGKGGAAPSIDTAMHGLVNAAHVDHLHPDSGIALACAADGEALTKECFGNQVVWVPWRRPGFQLGLDIAAIKKANPEAIGCILGGHGITAWGDTSDECEANSLRIIRTAEQFLVERGKADPFGPVVPGYEPLPEAERRARAAALAPVLRGLASTDRPQVGHYNDSDPVLDFVSRAEHPRLAALGTSCPDHFLRTKVRPLVLDLPPTAPLDEAIARLKELHTAYRTDYQAYYERHATPDSPAMRGADPAVVLIPGVGMFSYGKDKQTARVAGEFYVNAINVMHGAEAVSTYSPIEESEKFRIEYWALEEAKLQRMPKPKPLATRIALVTGAGSGIGKAIASRLVAEGACVVVADINTENATNVAIELGGPDKAVPVTVDITSEHEITAAFDQAVLAFGGVDLLVNNAGISISKPLLETTAKDWDLQHDIMARGSFLSSREAARVMIDQNMGGDVIYIASKNSVFAGPNNIAYSATKADQAHQVRLLAAELGAHGIRVNGVNPDGVVQGSGIFAGGWGAQRAATYGIPEEELGKFYAQRTLLKREVLPEHVANAVFALTGGDLTHTTGLHVPVDAGVAAAFLR</sequence>
<evidence type="ECO:0000256" key="3">
    <source>
        <dbReference type="SAM" id="MobiDB-lite"/>
    </source>
</evidence>
<evidence type="ECO:0000313" key="5">
    <source>
        <dbReference type="EMBL" id="MFK4267122.1"/>
    </source>
</evidence>
<evidence type="ECO:0000256" key="1">
    <source>
        <dbReference type="ARBA" id="ARBA00006484"/>
    </source>
</evidence>
<reference evidence="5 6" key="1">
    <citation type="submission" date="2024-11" db="EMBL/GenBank/DDBJ databases">
        <title>The Natural Products Discovery Center: Release of the First 8490 Sequenced Strains for Exploring Actinobacteria Biosynthetic Diversity.</title>
        <authorList>
            <person name="Kalkreuter E."/>
            <person name="Kautsar S.A."/>
            <person name="Yang D."/>
            <person name="Bader C.D."/>
            <person name="Teijaro C.N."/>
            <person name="Fluegel L."/>
            <person name="Davis C.M."/>
            <person name="Simpson J.R."/>
            <person name="Lauterbach L."/>
            <person name="Steele A.D."/>
            <person name="Gui C."/>
            <person name="Meng S."/>
            <person name="Li G."/>
            <person name="Viehrig K."/>
            <person name="Ye F."/>
            <person name="Su P."/>
            <person name="Kiefer A.F."/>
            <person name="Nichols A."/>
            <person name="Cepeda A.J."/>
            <person name="Yan W."/>
            <person name="Fan B."/>
            <person name="Jiang Y."/>
            <person name="Adhikari A."/>
            <person name="Zheng C.-J."/>
            <person name="Schuster L."/>
            <person name="Cowan T.M."/>
            <person name="Smanski M.J."/>
            <person name="Chevrette M.G."/>
            <person name="De Carvalho L.P.S."/>
            <person name="Shen B."/>
        </authorList>
    </citation>
    <scope>NUCLEOTIDE SEQUENCE [LARGE SCALE GENOMIC DNA]</scope>
    <source>
        <strain evidence="5 6">NPDC020863</strain>
    </source>
</reference>
<feature type="region of interest" description="Disordered" evidence="3">
    <location>
        <begin position="17"/>
        <end position="42"/>
    </location>
</feature>
<dbReference type="InterPro" id="IPR002347">
    <property type="entry name" value="SDR_fam"/>
</dbReference>
<evidence type="ECO:0000256" key="2">
    <source>
        <dbReference type="ARBA" id="ARBA00023002"/>
    </source>
</evidence>
<dbReference type="SUPFAM" id="SSF51735">
    <property type="entry name" value="NAD(P)-binding Rossmann-fold domains"/>
    <property type="match status" value="1"/>
</dbReference>
<dbReference type="InterPro" id="IPR036409">
    <property type="entry name" value="Aldolase_II/adducin_N_sf"/>
</dbReference>
<dbReference type="InterPro" id="IPR036291">
    <property type="entry name" value="NAD(P)-bd_dom_sf"/>
</dbReference>
<dbReference type="Gene3D" id="3.40.50.720">
    <property type="entry name" value="NAD(P)-binding Rossmann-like Domain"/>
    <property type="match status" value="1"/>
</dbReference>
<dbReference type="PRINTS" id="PR00080">
    <property type="entry name" value="SDRFAMILY"/>
</dbReference>
<dbReference type="InterPro" id="IPR013454">
    <property type="entry name" value="Bifunc_RhaD/ADH"/>
</dbReference>
<evidence type="ECO:0000259" key="4">
    <source>
        <dbReference type="SMART" id="SM01007"/>
    </source>
</evidence>
<dbReference type="SMART" id="SM01007">
    <property type="entry name" value="Aldolase_II"/>
    <property type="match status" value="1"/>
</dbReference>
<dbReference type="PRINTS" id="PR00081">
    <property type="entry name" value="GDHRDH"/>
</dbReference>
<feature type="domain" description="Class II aldolase/adducin N-terminal" evidence="4">
    <location>
        <begin position="11"/>
        <end position="213"/>
    </location>
</feature>
<organism evidence="5 6">
    <name type="scientific">Streptomyces milbemycinicus</name>
    <dbReference type="NCBI Taxonomy" id="476552"/>
    <lineage>
        <taxon>Bacteria</taxon>
        <taxon>Bacillati</taxon>
        <taxon>Actinomycetota</taxon>
        <taxon>Actinomycetes</taxon>
        <taxon>Kitasatosporales</taxon>
        <taxon>Streptomycetaceae</taxon>
        <taxon>Streptomyces</taxon>
    </lineage>
</organism>
<comment type="similarity">
    <text evidence="1">Belongs to the short-chain dehydrogenases/reductases (SDR) family.</text>
</comment>
<protein>
    <submittedName>
        <fullName evidence="5">Bifunctional aldolase/short-chain dehydrogenase</fullName>
    </submittedName>
</protein>
<dbReference type="NCBIfam" id="NF006189">
    <property type="entry name" value="PRK08324.1-3"/>
    <property type="match status" value="1"/>
</dbReference>
<dbReference type="NCBIfam" id="NF006188">
    <property type="entry name" value="PRK08324.1-1"/>
    <property type="match status" value="1"/>
</dbReference>
<accession>A0ABW8LMH9</accession>